<reference evidence="3 4" key="1">
    <citation type="submission" date="2016-11" db="EMBL/GenBank/DDBJ databases">
        <title>Sphingorhabdus sp. LPB0140, isolated from marine environment.</title>
        <authorList>
            <person name="Kim E."/>
            <person name="Yi H."/>
        </authorList>
    </citation>
    <scope>NUCLEOTIDE SEQUENCE [LARGE SCALE GENOMIC DNA]</scope>
    <source>
        <strain evidence="3 4">LPB0140</strain>
    </source>
</reference>
<dbReference type="STRING" id="1913578.LPB140_11245"/>
<evidence type="ECO:0000256" key="2">
    <source>
        <dbReference type="SAM" id="Phobius"/>
    </source>
</evidence>
<gene>
    <name evidence="3" type="ORF">LPB140_11245</name>
</gene>
<sequence>MCRKYWGTGQGCAVSYYIADKKMGAVMDNSTKIIIGAATALLLGTIMHFLGTGERFVGRLEQDIATAFVTAEIKDIKIKGERHPSLKRSVTLLGAQDNPQRADAIKIAESIEGIGQVNWQNMPVKTTSDEEDVASSKREDNLSEQGK</sequence>
<feature type="transmembrane region" description="Helical" evidence="2">
    <location>
        <begin position="33"/>
        <end position="51"/>
    </location>
</feature>
<protein>
    <submittedName>
        <fullName evidence="3">Uncharacterized protein</fullName>
    </submittedName>
</protein>
<proteinExistence type="predicted"/>
<evidence type="ECO:0000256" key="1">
    <source>
        <dbReference type="SAM" id="MobiDB-lite"/>
    </source>
</evidence>
<name>A0A1L3JDQ4_9SPHN</name>
<keyword evidence="4" id="KW-1185">Reference proteome</keyword>
<feature type="compositionally biased region" description="Basic and acidic residues" evidence="1">
    <location>
        <begin position="134"/>
        <end position="147"/>
    </location>
</feature>
<keyword evidence="2" id="KW-0812">Transmembrane</keyword>
<dbReference type="KEGG" id="sphl:LPB140_11245"/>
<organism evidence="3 4">
    <name type="scientific">Sphingorhabdus lutea</name>
    <dbReference type="NCBI Taxonomy" id="1913578"/>
    <lineage>
        <taxon>Bacteria</taxon>
        <taxon>Pseudomonadati</taxon>
        <taxon>Pseudomonadota</taxon>
        <taxon>Alphaproteobacteria</taxon>
        <taxon>Sphingomonadales</taxon>
        <taxon>Sphingomonadaceae</taxon>
        <taxon>Sphingorhabdus</taxon>
    </lineage>
</organism>
<accession>A0A1L3JDQ4</accession>
<keyword evidence="2" id="KW-1133">Transmembrane helix</keyword>
<evidence type="ECO:0000313" key="4">
    <source>
        <dbReference type="Proteomes" id="UP000242561"/>
    </source>
</evidence>
<feature type="region of interest" description="Disordered" evidence="1">
    <location>
        <begin position="122"/>
        <end position="147"/>
    </location>
</feature>
<dbReference type="AlphaFoldDB" id="A0A1L3JDQ4"/>
<dbReference type="Proteomes" id="UP000242561">
    <property type="component" value="Chromosome"/>
</dbReference>
<keyword evidence="2" id="KW-0472">Membrane</keyword>
<evidence type="ECO:0000313" key="3">
    <source>
        <dbReference type="EMBL" id="APG63264.1"/>
    </source>
</evidence>
<dbReference type="EMBL" id="CP018154">
    <property type="protein sequence ID" value="APG63264.1"/>
    <property type="molecule type" value="Genomic_DNA"/>
</dbReference>